<reference evidence="6 7" key="1">
    <citation type="submission" date="2024-02" db="EMBL/GenBank/DDBJ databases">
        <authorList>
            <person name="Chen Y."/>
            <person name="Shah S."/>
            <person name="Dougan E. K."/>
            <person name="Thang M."/>
            <person name="Chan C."/>
        </authorList>
    </citation>
    <scope>NUCLEOTIDE SEQUENCE [LARGE SCALE GENOMIC DNA]</scope>
</reference>
<feature type="coiled-coil region" evidence="4">
    <location>
        <begin position="129"/>
        <end position="174"/>
    </location>
</feature>
<feature type="coiled-coil region" evidence="4">
    <location>
        <begin position="53"/>
        <end position="94"/>
    </location>
</feature>
<gene>
    <name evidence="6" type="ORF">SCF082_LOCUS8186</name>
</gene>
<evidence type="ECO:0000313" key="6">
    <source>
        <dbReference type="EMBL" id="CAK9004446.1"/>
    </source>
</evidence>
<dbReference type="InterPro" id="IPR048256">
    <property type="entry name" value="Tektin-like"/>
</dbReference>
<dbReference type="Proteomes" id="UP001642464">
    <property type="component" value="Unassembled WGS sequence"/>
</dbReference>
<feature type="compositionally biased region" description="Basic and acidic residues" evidence="5">
    <location>
        <begin position="225"/>
        <end position="236"/>
    </location>
</feature>
<feature type="coiled-coil region" evidence="4">
    <location>
        <begin position="372"/>
        <end position="406"/>
    </location>
</feature>
<comment type="similarity">
    <text evidence="2">Belongs to the tektin family.</text>
</comment>
<proteinExistence type="inferred from homology"/>
<evidence type="ECO:0000256" key="4">
    <source>
        <dbReference type="SAM" id="Coils"/>
    </source>
</evidence>
<dbReference type="EMBL" id="CAXAMM010004669">
    <property type="protein sequence ID" value="CAK9004446.1"/>
    <property type="molecule type" value="Genomic_DNA"/>
</dbReference>
<keyword evidence="4" id="KW-0175">Coiled coil</keyword>
<comment type="caution">
    <text evidence="6">The sequence shown here is derived from an EMBL/GenBank/DDBJ whole genome shotgun (WGS) entry which is preliminary data.</text>
</comment>
<evidence type="ECO:0000256" key="1">
    <source>
        <dbReference type="ARBA" id="ARBA00004496"/>
    </source>
</evidence>
<comment type="subcellular location">
    <subcellularLocation>
        <location evidence="1">Cytoplasm</location>
    </subcellularLocation>
</comment>
<keyword evidence="3" id="KW-0963">Cytoplasm</keyword>
<dbReference type="PANTHER" id="PTHR19960">
    <property type="entry name" value="TEKTIN"/>
    <property type="match status" value="1"/>
</dbReference>
<feature type="region of interest" description="Disordered" evidence="5">
    <location>
        <begin position="191"/>
        <end position="236"/>
    </location>
</feature>
<evidence type="ECO:0000256" key="5">
    <source>
        <dbReference type="SAM" id="MobiDB-lite"/>
    </source>
</evidence>
<dbReference type="PANTHER" id="PTHR19960:SF28">
    <property type="match status" value="1"/>
</dbReference>
<evidence type="ECO:0000256" key="3">
    <source>
        <dbReference type="ARBA" id="ARBA00022490"/>
    </source>
</evidence>
<feature type="region of interest" description="Disordered" evidence="5">
    <location>
        <begin position="484"/>
        <end position="504"/>
    </location>
</feature>
<dbReference type="InterPro" id="IPR000435">
    <property type="entry name" value="Tektins"/>
</dbReference>
<accession>A0ABP0IPF1</accession>
<sequence>MSMHTTQEWAQSAQYNMYQAQSAHRKAMDQQDRSSRAHGEVMTENMGMYSELHNSLEHKVKTSQRLVEKLQHRAHSVENSLQHTRQTLAKLEEALIAKEAPLTLCTWRMEQRERRPLREQVRDTAEVCLEVEKATLVDAQRKLKDFIKKTKATIHALETKLEELRHDIQVKTQALSVDELCLRTTSRSLETVSDRSTFMTPSGSPSYASRPASQARRRTQGAQAARHEVSVHESARNEVLRQQEALRLNQSAVHREQAAKELRDEAVKLIQRTQRSAEEAMQKSQKSMKERVNENQHVRRRLEQELRETCNQINMTKSTIHDTKTQIKSLEEPMELTSTCASWRKQRAAREHIQDPVTTTLQEHQMTLLRCHEDLRQHHQNEKSVLQDLQEKKEQLKEDLREKTCALHIDSGTRTCKDLNCLTHEATCLNGKPSPAISRQQLPKAMKAVHALLTLARKGAWMECEQSTKGSLMSKMGCVGHSGGRERWEATGEGEDDTEDDKRIQKTDATASACKCNANIQSQCQGWGM</sequence>
<evidence type="ECO:0000256" key="2">
    <source>
        <dbReference type="ARBA" id="ARBA00007209"/>
    </source>
</evidence>
<dbReference type="Pfam" id="PF03148">
    <property type="entry name" value="Tektin"/>
    <property type="match status" value="2"/>
</dbReference>
<protein>
    <submittedName>
        <fullName evidence="6">Tektin-4</fullName>
    </submittedName>
</protein>
<keyword evidence="7" id="KW-1185">Reference proteome</keyword>
<name>A0ABP0IPF1_9DINO</name>
<feature type="compositionally biased region" description="Polar residues" evidence="5">
    <location>
        <begin position="191"/>
        <end position="207"/>
    </location>
</feature>
<feature type="region of interest" description="Disordered" evidence="5">
    <location>
        <begin position="275"/>
        <end position="296"/>
    </location>
</feature>
<evidence type="ECO:0000313" key="7">
    <source>
        <dbReference type="Proteomes" id="UP001642464"/>
    </source>
</evidence>
<organism evidence="6 7">
    <name type="scientific">Durusdinium trenchii</name>
    <dbReference type="NCBI Taxonomy" id="1381693"/>
    <lineage>
        <taxon>Eukaryota</taxon>
        <taxon>Sar</taxon>
        <taxon>Alveolata</taxon>
        <taxon>Dinophyceae</taxon>
        <taxon>Suessiales</taxon>
        <taxon>Symbiodiniaceae</taxon>
        <taxon>Durusdinium</taxon>
    </lineage>
</organism>